<evidence type="ECO:0000313" key="4">
    <source>
        <dbReference type="Proteomes" id="UP001346869"/>
    </source>
</evidence>
<keyword evidence="4" id="KW-1185">Reference proteome</keyword>
<dbReference type="Proteomes" id="UP001346869">
    <property type="component" value="Unassembled WGS sequence"/>
</dbReference>
<dbReference type="PANTHER" id="PTHR46289:SF17">
    <property type="entry name" value="HAT C-TERMINAL DIMERISATION DOMAIN-CONTAINING PROTEIN"/>
    <property type="match status" value="1"/>
</dbReference>
<feature type="domain" description="HAT C-terminal dimerisation" evidence="2">
    <location>
        <begin position="330"/>
        <end position="388"/>
    </location>
</feature>
<feature type="compositionally biased region" description="Basic and acidic residues" evidence="1">
    <location>
        <begin position="201"/>
        <end position="216"/>
    </location>
</feature>
<accession>A0AAN7XGV3</accession>
<evidence type="ECO:0000313" key="3">
    <source>
        <dbReference type="EMBL" id="KAK5860409.1"/>
    </source>
</evidence>
<dbReference type="InterPro" id="IPR052958">
    <property type="entry name" value="IFN-induced_PKR_regulator"/>
</dbReference>
<dbReference type="InterPro" id="IPR008906">
    <property type="entry name" value="HATC_C_dom"/>
</dbReference>
<dbReference type="GO" id="GO:0046983">
    <property type="term" value="F:protein dimerization activity"/>
    <property type="evidence" value="ECO:0007669"/>
    <property type="project" value="InterPro"/>
</dbReference>
<feature type="region of interest" description="Disordered" evidence="1">
    <location>
        <begin position="201"/>
        <end position="233"/>
    </location>
</feature>
<reference evidence="3 4" key="2">
    <citation type="journal article" date="2023" name="Mol. Biol. Evol.">
        <title>Genomics of Secondarily Temperate Adaptation in the Only Non-Antarctic Icefish.</title>
        <authorList>
            <person name="Rivera-Colon A.G."/>
            <person name="Rayamajhi N."/>
            <person name="Minhas B.F."/>
            <person name="Madrigal G."/>
            <person name="Bilyk K.T."/>
            <person name="Yoon V."/>
            <person name="Hune M."/>
            <person name="Gregory S."/>
            <person name="Cheng C.H.C."/>
            <person name="Catchen J.M."/>
        </authorList>
    </citation>
    <scope>NUCLEOTIDE SEQUENCE [LARGE SCALE GENOMIC DNA]</scope>
    <source>
        <strain evidence="3">JMC-PN-2008</strain>
    </source>
</reference>
<comment type="caution">
    <text evidence="3">The sequence shown here is derived from an EMBL/GenBank/DDBJ whole genome shotgun (WGS) entry which is preliminary data.</text>
</comment>
<dbReference type="Pfam" id="PF05699">
    <property type="entry name" value="Dimer_Tnp_hAT"/>
    <property type="match status" value="1"/>
</dbReference>
<gene>
    <name evidence="3" type="ORF">PBY51_021888</name>
</gene>
<dbReference type="PANTHER" id="PTHR46289">
    <property type="entry name" value="52 KDA REPRESSOR OF THE INHIBITOR OF THE PROTEIN KINASE-LIKE PROTEIN-RELATED"/>
    <property type="match status" value="1"/>
</dbReference>
<evidence type="ECO:0000256" key="1">
    <source>
        <dbReference type="SAM" id="MobiDB-lite"/>
    </source>
</evidence>
<reference evidence="3 4" key="1">
    <citation type="journal article" date="2023" name="Genes (Basel)">
        <title>Chromosome-Level Genome Assembly and Circadian Gene Repertoire of the Patagonia Blennie Eleginops maclovinus-The Closest Ancestral Proxy of Antarctic Cryonotothenioids.</title>
        <authorList>
            <person name="Cheng C.C."/>
            <person name="Rivera-Colon A.G."/>
            <person name="Minhas B.F."/>
            <person name="Wilson L."/>
            <person name="Rayamajhi N."/>
            <person name="Vargas-Chacoff L."/>
            <person name="Catchen J.M."/>
        </authorList>
    </citation>
    <scope>NUCLEOTIDE SEQUENCE [LARGE SCALE GENOMIC DNA]</scope>
    <source>
        <strain evidence="3">JMC-PN-2008</strain>
    </source>
</reference>
<proteinExistence type="predicted"/>
<evidence type="ECO:0000259" key="2">
    <source>
        <dbReference type="Pfam" id="PF05699"/>
    </source>
</evidence>
<dbReference type="InterPro" id="IPR012337">
    <property type="entry name" value="RNaseH-like_sf"/>
</dbReference>
<dbReference type="EMBL" id="JAUZQC010000014">
    <property type="protein sequence ID" value="KAK5860409.1"/>
    <property type="molecule type" value="Genomic_DNA"/>
</dbReference>
<organism evidence="3 4">
    <name type="scientific">Eleginops maclovinus</name>
    <name type="common">Patagonian blennie</name>
    <name type="synonym">Eleginus maclovinus</name>
    <dbReference type="NCBI Taxonomy" id="56733"/>
    <lineage>
        <taxon>Eukaryota</taxon>
        <taxon>Metazoa</taxon>
        <taxon>Chordata</taxon>
        <taxon>Craniata</taxon>
        <taxon>Vertebrata</taxon>
        <taxon>Euteleostomi</taxon>
        <taxon>Actinopterygii</taxon>
        <taxon>Neopterygii</taxon>
        <taxon>Teleostei</taxon>
        <taxon>Neoteleostei</taxon>
        <taxon>Acanthomorphata</taxon>
        <taxon>Eupercaria</taxon>
        <taxon>Perciformes</taxon>
        <taxon>Notothenioidei</taxon>
        <taxon>Eleginopidae</taxon>
        <taxon>Eleginops</taxon>
    </lineage>
</organism>
<name>A0AAN7XGV3_ELEMC</name>
<dbReference type="SUPFAM" id="SSF53098">
    <property type="entry name" value="Ribonuclease H-like"/>
    <property type="match status" value="1"/>
</dbReference>
<dbReference type="AlphaFoldDB" id="A0AAN7XGV3"/>
<protein>
    <recommendedName>
        <fullName evidence="2">HAT C-terminal dimerisation domain-containing protein</fullName>
    </recommendedName>
</protein>
<sequence>MSGCFSGVQARLKELCPLSMYVHCNNHALDLVLQEVACEVGLVADTLNFVRGVAGVIRESSKRKQLYESLFSSCDEVAVNILGLCPTRWCVRATAIRRICSSYNTLLATLTLLKDDKTTRGDSRAKIVGLWKQARKGRTLFGLLCCQALFEPCEAVARKLQSSTMSALGTLECANVLKNSIAALRDDPNVVQMFQKVEEHSSRMDLKMPETRESRTPARFRQTAEPEALTRSAPTASWKREFYEAVDLVSGELQRRFDQETLTLAGKRERAVIAAAQGETVDLDSLQLPMELDNCRLDLQLKMLNTVTKESRCTTVKDVAARLCNLHPQTRALFSEVEKVIQLCLALPISVASSERSFSTLRRLKTWLRSTMTQKRLTHLSLMNVHKDIMDDVDMNALMRDFISMTPERQSVFGVVL</sequence>